<evidence type="ECO:0000313" key="8">
    <source>
        <dbReference type="Proteomes" id="UP000814243"/>
    </source>
</evidence>
<feature type="domain" description="Thiolase C-terminal" evidence="6">
    <location>
        <begin position="193"/>
        <end position="313"/>
    </location>
</feature>
<dbReference type="GO" id="GO:0005739">
    <property type="term" value="C:mitochondrion"/>
    <property type="evidence" value="ECO:0007669"/>
    <property type="project" value="TreeGrafter"/>
</dbReference>
<dbReference type="GO" id="GO:0006635">
    <property type="term" value="P:fatty acid beta-oxidation"/>
    <property type="evidence" value="ECO:0007669"/>
    <property type="project" value="TreeGrafter"/>
</dbReference>
<organism evidence="7 8">
    <name type="scientific">Spodoptera exigua</name>
    <name type="common">Beet armyworm</name>
    <name type="synonym">Noctua fulgens</name>
    <dbReference type="NCBI Taxonomy" id="7107"/>
    <lineage>
        <taxon>Eukaryota</taxon>
        <taxon>Metazoa</taxon>
        <taxon>Ecdysozoa</taxon>
        <taxon>Arthropoda</taxon>
        <taxon>Hexapoda</taxon>
        <taxon>Insecta</taxon>
        <taxon>Pterygota</taxon>
        <taxon>Neoptera</taxon>
        <taxon>Endopterygota</taxon>
        <taxon>Lepidoptera</taxon>
        <taxon>Glossata</taxon>
        <taxon>Ditrysia</taxon>
        <taxon>Noctuoidea</taxon>
        <taxon>Noctuidae</taxon>
        <taxon>Amphipyrinae</taxon>
        <taxon>Spodoptera</taxon>
    </lineage>
</organism>
<evidence type="ECO:0000256" key="3">
    <source>
        <dbReference type="ARBA" id="ARBA00023315"/>
    </source>
</evidence>
<evidence type="ECO:0000256" key="4">
    <source>
        <dbReference type="RuleBase" id="RU003557"/>
    </source>
</evidence>
<comment type="caution">
    <text evidence="7">The sequence shown here is derived from an EMBL/GenBank/DDBJ whole genome shotgun (WGS) entry which is preliminary data.</text>
</comment>
<dbReference type="PANTHER" id="PTHR18919">
    <property type="entry name" value="ACETYL-COA C-ACYLTRANSFERASE"/>
    <property type="match status" value="1"/>
</dbReference>
<keyword evidence="3 4" id="KW-0012">Acyltransferase</keyword>
<dbReference type="Pfam" id="PF00108">
    <property type="entry name" value="Thiolase_N"/>
    <property type="match status" value="1"/>
</dbReference>
<proteinExistence type="inferred from homology"/>
<sequence length="315" mass="33073">MSPGIYVVAGKRTPFGKNGGLLREVLAEDLFATAATAALKASDIAPDVIDTVNIGQISSLSQHGMSGRHAALKAGIPADRPVLSLNQMSGSAFSGIICSAQEILLEAAQISLCGGMESLSSIPFLVRNIRYGVPSGTTPQFEDQLRMSFFDTYCNMTLIETVDVVAKKYSGANDGAAAVVLANEEALTTYNMKPLARLVGWSTLEVHPVMMGIASIPATQALLKTTGLSIDDIDLFEIHETYAATAIIIAKELGVDHNKLNLNGGAISIGHPSGASGGRLLIHLTNELRRRGLKRGLTSISLAGGQGISMIIEAV</sequence>
<dbReference type="AlphaFoldDB" id="A0A922MKM8"/>
<dbReference type="Gene3D" id="3.40.47.10">
    <property type="match status" value="2"/>
</dbReference>
<gene>
    <name evidence="7" type="ORF">HF086_003571</name>
</gene>
<dbReference type="PANTHER" id="PTHR18919:SF107">
    <property type="entry name" value="ACETYL-COA ACETYLTRANSFERASE, CYTOSOLIC"/>
    <property type="match status" value="1"/>
</dbReference>
<dbReference type="SUPFAM" id="SSF53901">
    <property type="entry name" value="Thiolase-like"/>
    <property type="match status" value="1"/>
</dbReference>
<evidence type="ECO:0000313" key="7">
    <source>
        <dbReference type="EMBL" id="KAH9639040.1"/>
    </source>
</evidence>
<evidence type="ECO:0000259" key="5">
    <source>
        <dbReference type="Pfam" id="PF00108"/>
    </source>
</evidence>
<name>A0A922MKM8_SPOEX</name>
<evidence type="ECO:0008006" key="9">
    <source>
        <dbReference type="Google" id="ProtNLM"/>
    </source>
</evidence>
<dbReference type="PROSITE" id="PS00737">
    <property type="entry name" value="THIOLASE_2"/>
    <property type="match status" value="1"/>
</dbReference>
<dbReference type="CDD" id="cd00751">
    <property type="entry name" value="thiolase"/>
    <property type="match status" value="1"/>
</dbReference>
<evidence type="ECO:0000256" key="1">
    <source>
        <dbReference type="ARBA" id="ARBA00010982"/>
    </source>
</evidence>
<dbReference type="InterPro" id="IPR002155">
    <property type="entry name" value="Thiolase"/>
</dbReference>
<reference evidence="7" key="1">
    <citation type="journal article" date="2021" name="G3 (Bethesda)">
        <title>Genome and transcriptome analysis of the beet armyworm Spodoptera exigua reveals targets for pest control. .</title>
        <authorList>
            <person name="Simon S."/>
            <person name="Breeschoten T."/>
            <person name="Jansen H.J."/>
            <person name="Dirks R.P."/>
            <person name="Schranz M.E."/>
            <person name="Ros V.I.D."/>
        </authorList>
    </citation>
    <scope>NUCLEOTIDE SEQUENCE</scope>
    <source>
        <strain evidence="7">TB_SE_WUR_2020</strain>
    </source>
</reference>
<dbReference type="InterPro" id="IPR016039">
    <property type="entry name" value="Thiolase-like"/>
</dbReference>
<comment type="similarity">
    <text evidence="1 4">Belongs to the thiolase-like superfamily. Thiolase family.</text>
</comment>
<dbReference type="Pfam" id="PF02803">
    <property type="entry name" value="Thiolase_C"/>
    <property type="match status" value="1"/>
</dbReference>
<dbReference type="InterPro" id="IPR020617">
    <property type="entry name" value="Thiolase_C"/>
</dbReference>
<feature type="domain" description="Thiolase N-terminal" evidence="5">
    <location>
        <begin position="5"/>
        <end position="169"/>
    </location>
</feature>
<accession>A0A922MKM8</accession>
<dbReference type="EMBL" id="JACEFF010000357">
    <property type="protein sequence ID" value="KAH9639040.1"/>
    <property type="molecule type" value="Genomic_DNA"/>
</dbReference>
<dbReference type="InterPro" id="IPR020613">
    <property type="entry name" value="Thiolase_CS"/>
</dbReference>
<keyword evidence="2 4" id="KW-0808">Transferase</keyword>
<evidence type="ECO:0000259" key="6">
    <source>
        <dbReference type="Pfam" id="PF02803"/>
    </source>
</evidence>
<dbReference type="GO" id="GO:0003985">
    <property type="term" value="F:acetyl-CoA C-acetyltransferase activity"/>
    <property type="evidence" value="ECO:0007669"/>
    <property type="project" value="TreeGrafter"/>
</dbReference>
<dbReference type="InterPro" id="IPR020616">
    <property type="entry name" value="Thiolase_N"/>
</dbReference>
<dbReference type="Proteomes" id="UP000814243">
    <property type="component" value="Unassembled WGS sequence"/>
</dbReference>
<protein>
    <recommendedName>
        <fullName evidence="9">Acetyltransferase</fullName>
    </recommendedName>
</protein>
<evidence type="ECO:0000256" key="2">
    <source>
        <dbReference type="ARBA" id="ARBA00022679"/>
    </source>
</evidence>